<dbReference type="Proteomes" id="UP000239352">
    <property type="component" value="Unassembled WGS sequence"/>
</dbReference>
<comment type="caution">
    <text evidence="1">The sequence shown here is derived from an EMBL/GenBank/DDBJ whole genome shotgun (WGS) entry which is preliminary data.</text>
</comment>
<dbReference type="InterPro" id="IPR045592">
    <property type="entry name" value="DUF6461"/>
</dbReference>
<protein>
    <submittedName>
        <fullName evidence="1">Uncharacterized protein</fullName>
    </submittedName>
</protein>
<dbReference type="AlphaFoldDB" id="A0A2T0GT12"/>
<sequence>MFCLTFVRDVDPVAVLRGLGADVPHVPVLSNAEAEAYREEVASDEWELDRVSAVRVAELGDWSVSIELLSLHGGDVATLEGLSRGTEAVSVSRDPNALSRFSYARDGELVTDFDPLFPTDRFGSDPDRFLDEMAEVGLRPDEESWGSEDEILALVHRVFGVGVDAHTVNDAKLPTGMLWRK</sequence>
<evidence type="ECO:0000313" key="2">
    <source>
        <dbReference type="Proteomes" id="UP000239352"/>
    </source>
</evidence>
<accession>A0A2T0GT12</accession>
<organism evidence="1 2">
    <name type="scientific">Actinopolyspora mortivallis</name>
    <dbReference type="NCBI Taxonomy" id="33906"/>
    <lineage>
        <taxon>Bacteria</taxon>
        <taxon>Bacillati</taxon>
        <taxon>Actinomycetota</taxon>
        <taxon>Actinomycetes</taxon>
        <taxon>Actinopolysporales</taxon>
        <taxon>Actinopolysporaceae</taxon>
        <taxon>Actinopolyspora</taxon>
    </lineage>
</organism>
<reference evidence="1 2" key="1">
    <citation type="submission" date="2018-03" db="EMBL/GenBank/DDBJ databases">
        <title>Actinopolyspora mortivallis from Sahara, screening for active biomolecules.</title>
        <authorList>
            <person name="Selama O."/>
            <person name="Wellington E.M.H."/>
            <person name="Hacene H."/>
        </authorList>
    </citation>
    <scope>NUCLEOTIDE SEQUENCE [LARGE SCALE GENOMIC DNA]</scope>
    <source>
        <strain evidence="1 2">M5A</strain>
    </source>
</reference>
<dbReference type="InParanoid" id="A0A2T0GT12"/>
<gene>
    <name evidence="1" type="ORF">CEP50_16425</name>
</gene>
<name>A0A2T0GT12_ACTMO</name>
<dbReference type="Pfam" id="PF20062">
    <property type="entry name" value="DUF6461"/>
    <property type="match status" value="1"/>
</dbReference>
<proteinExistence type="predicted"/>
<keyword evidence="2" id="KW-1185">Reference proteome</keyword>
<dbReference type="EMBL" id="PVSR01000037">
    <property type="protein sequence ID" value="PRW62256.1"/>
    <property type="molecule type" value="Genomic_DNA"/>
</dbReference>
<evidence type="ECO:0000313" key="1">
    <source>
        <dbReference type="EMBL" id="PRW62256.1"/>
    </source>
</evidence>